<keyword evidence="1" id="KW-0812">Transmembrane</keyword>
<dbReference type="OrthoDB" id="4828592at2"/>
<keyword evidence="1" id="KW-0472">Membrane</keyword>
<evidence type="ECO:0000313" key="2">
    <source>
        <dbReference type="EMBL" id="GEL96620.1"/>
    </source>
</evidence>
<dbReference type="RefSeq" id="WP_146844244.1">
    <property type="nucleotide sequence ID" value="NZ_BJWH01000001.1"/>
</dbReference>
<feature type="transmembrane region" description="Helical" evidence="1">
    <location>
        <begin position="78"/>
        <end position="98"/>
    </location>
</feature>
<gene>
    <name evidence="2" type="ORF">CTE05_01670</name>
</gene>
<accession>A0A511JF77</accession>
<dbReference type="EMBL" id="BJWH01000001">
    <property type="protein sequence ID" value="GEL96620.1"/>
    <property type="molecule type" value="Genomic_DNA"/>
</dbReference>
<protein>
    <submittedName>
        <fullName evidence="2">Uncharacterized protein</fullName>
    </submittedName>
</protein>
<proteinExistence type="predicted"/>
<evidence type="ECO:0000313" key="3">
    <source>
        <dbReference type="Proteomes" id="UP000321049"/>
    </source>
</evidence>
<dbReference type="Proteomes" id="UP000321049">
    <property type="component" value="Unassembled WGS sequence"/>
</dbReference>
<feature type="transmembrane region" description="Helical" evidence="1">
    <location>
        <begin position="136"/>
        <end position="154"/>
    </location>
</feature>
<evidence type="ECO:0000256" key="1">
    <source>
        <dbReference type="SAM" id="Phobius"/>
    </source>
</evidence>
<reference evidence="2 3" key="1">
    <citation type="submission" date="2019-07" db="EMBL/GenBank/DDBJ databases">
        <title>Whole genome shotgun sequence of Cellulomonas terrae NBRC 100819.</title>
        <authorList>
            <person name="Hosoyama A."/>
            <person name="Uohara A."/>
            <person name="Ohji S."/>
            <person name="Ichikawa N."/>
        </authorList>
    </citation>
    <scope>NUCLEOTIDE SEQUENCE [LARGE SCALE GENOMIC DNA]</scope>
    <source>
        <strain evidence="2 3">NBRC 100819</strain>
    </source>
</reference>
<name>A0A511JF77_9CELL</name>
<comment type="caution">
    <text evidence="2">The sequence shown here is derived from an EMBL/GenBank/DDBJ whole genome shotgun (WGS) entry which is preliminary data.</text>
</comment>
<dbReference type="AlphaFoldDB" id="A0A511JF77"/>
<organism evidence="2 3">
    <name type="scientific">Cellulomonas terrae</name>
    <dbReference type="NCBI Taxonomy" id="311234"/>
    <lineage>
        <taxon>Bacteria</taxon>
        <taxon>Bacillati</taxon>
        <taxon>Actinomycetota</taxon>
        <taxon>Actinomycetes</taxon>
        <taxon>Micrococcales</taxon>
        <taxon>Cellulomonadaceae</taxon>
        <taxon>Cellulomonas</taxon>
    </lineage>
</organism>
<keyword evidence="1" id="KW-1133">Transmembrane helix</keyword>
<keyword evidence="3" id="KW-1185">Reference proteome</keyword>
<sequence>MTSTRDTLVRELYLMRFSWAMQDFPKDKQVVRELRSEIDVAASEVGMRQAVADLGHPRVLADGYLSELRRPVPRWTTGAVWGALAVGAVAYLAVAYAIGTMDTIGQMGGGTLERAFLGATTTFTHDDDAMSVASTFTWQVLVFYACVFTVPFLLGARVWRAWAKAPVGRPVAA</sequence>